<protein>
    <submittedName>
        <fullName evidence="1">Uncharacterized protein</fullName>
    </submittedName>
</protein>
<accession>A0ABX3EE85</accession>
<organism evidence="1 2">
    <name type="scientific">Paenibacillus helianthi</name>
    <dbReference type="NCBI Taxonomy" id="1349432"/>
    <lineage>
        <taxon>Bacteria</taxon>
        <taxon>Bacillati</taxon>
        <taxon>Bacillota</taxon>
        <taxon>Bacilli</taxon>
        <taxon>Bacillales</taxon>
        <taxon>Paenibacillaceae</taxon>
        <taxon>Paenibacillus</taxon>
    </lineage>
</organism>
<gene>
    <name evidence="1" type="ORF">A3844_30095</name>
</gene>
<comment type="caution">
    <text evidence="1">The sequence shown here is derived from an EMBL/GenBank/DDBJ whole genome shotgun (WGS) entry which is preliminary data.</text>
</comment>
<keyword evidence="2" id="KW-1185">Reference proteome</keyword>
<dbReference type="EMBL" id="LVWI01000110">
    <property type="protein sequence ID" value="OKP76973.1"/>
    <property type="molecule type" value="Genomic_DNA"/>
</dbReference>
<name>A0ABX3EE85_9BACL</name>
<proteinExistence type="predicted"/>
<reference evidence="1 2" key="1">
    <citation type="submission" date="2016-03" db="EMBL/GenBank/DDBJ databases">
        <authorList>
            <person name="Sant'Anna F.H."/>
            <person name="Ambrosini A."/>
            <person name="Souza R."/>
            <person name="Bach E."/>
            <person name="Fernandes G."/>
            <person name="Balsanelli E."/>
            <person name="Baura V.A."/>
            <person name="Souza E.M."/>
            <person name="Passaglia L."/>
        </authorList>
    </citation>
    <scope>NUCLEOTIDE SEQUENCE [LARGE SCALE GENOMIC DNA]</scope>
    <source>
        <strain evidence="1 2">P26E</strain>
    </source>
</reference>
<dbReference type="Proteomes" id="UP000186058">
    <property type="component" value="Unassembled WGS sequence"/>
</dbReference>
<evidence type="ECO:0000313" key="1">
    <source>
        <dbReference type="EMBL" id="OKP76973.1"/>
    </source>
</evidence>
<evidence type="ECO:0000313" key="2">
    <source>
        <dbReference type="Proteomes" id="UP000186058"/>
    </source>
</evidence>
<sequence>MLRFVVKYSYNNIQTDKVLLKNIGGIKIWQDVQHQFTVIARQVQEKTAQRVEVVIEVVMEVTTRILHHILHYQTVLQVVVVVADKLGQKHVGLQLVLLFYILLRKFEHLLLCVKMLRNVQNHQIYEMFFFVTLGMTVKTQLRNYTIYLNQKV</sequence>